<dbReference type="STRING" id="1611254.A0A2G5SFD2"/>
<evidence type="ECO:0000256" key="2">
    <source>
        <dbReference type="ARBA" id="ARBA00022989"/>
    </source>
</evidence>
<keyword evidence="3 4" id="KW-0472">Membrane</keyword>
<sequence>MFVDPNTTDLEFYEDAMNYVVAFGITGIINFRLTALQTYLVQRATFRMTQTLEHLFPTSVFSQEAGWHDRHSSMGEIYLKKYMPPAEATKKAKEFRYPPKEQMFRLLMCRVKEKEIQNHSRKKMQMLISVQWRKVFNNN</sequence>
<reference evidence="6" key="1">
    <citation type="submission" date="2017-10" db="EMBL/GenBank/DDBJ databases">
        <title>Rapid genome shrinkage in a self-fertile nematode reveals novel sperm competition proteins.</title>
        <authorList>
            <person name="Yin D."/>
            <person name="Schwarz E.M."/>
            <person name="Thomas C.G."/>
            <person name="Felde R.L."/>
            <person name="Korf I.F."/>
            <person name="Cutter A.D."/>
            <person name="Schartner C.M."/>
            <person name="Ralston E.J."/>
            <person name="Meyer B.J."/>
            <person name="Haag E.S."/>
        </authorList>
    </citation>
    <scope>NUCLEOTIDE SEQUENCE [LARGE SCALE GENOMIC DNA]</scope>
    <source>
        <strain evidence="6">JU1422</strain>
    </source>
</reference>
<dbReference type="GO" id="GO:0005524">
    <property type="term" value="F:ATP binding"/>
    <property type="evidence" value="ECO:0007669"/>
    <property type="project" value="InterPro"/>
</dbReference>
<evidence type="ECO:0000313" key="6">
    <source>
        <dbReference type="Proteomes" id="UP000230233"/>
    </source>
</evidence>
<evidence type="ECO:0000256" key="3">
    <source>
        <dbReference type="ARBA" id="ARBA00023136"/>
    </source>
</evidence>
<dbReference type="Proteomes" id="UP000230233">
    <property type="component" value="Unassembled WGS sequence"/>
</dbReference>
<keyword evidence="2 4" id="KW-1133">Transmembrane helix</keyword>
<evidence type="ECO:0000256" key="4">
    <source>
        <dbReference type="SAM" id="Phobius"/>
    </source>
</evidence>
<organism evidence="5 6">
    <name type="scientific">Caenorhabditis nigoni</name>
    <dbReference type="NCBI Taxonomy" id="1611254"/>
    <lineage>
        <taxon>Eukaryota</taxon>
        <taxon>Metazoa</taxon>
        <taxon>Ecdysozoa</taxon>
        <taxon>Nematoda</taxon>
        <taxon>Chromadorea</taxon>
        <taxon>Rhabditida</taxon>
        <taxon>Rhabditina</taxon>
        <taxon>Rhabditomorpha</taxon>
        <taxon>Rhabditoidea</taxon>
        <taxon>Rhabditidae</taxon>
        <taxon>Peloderinae</taxon>
        <taxon>Caenorhabditis</taxon>
    </lineage>
</organism>
<keyword evidence="1 4" id="KW-0812">Transmembrane</keyword>
<proteinExistence type="predicted"/>
<dbReference type="GO" id="GO:0016020">
    <property type="term" value="C:membrane"/>
    <property type="evidence" value="ECO:0007669"/>
    <property type="project" value="InterPro"/>
</dbReference>
<evidence type="ECO:0000313" key="5">
    <source>
        <dbReference type="EMBL" id="PIC13623.1"/>
    </source>
</evidence>
<feature type="transmembrane region" description="Helical" evidence="4">
    <location>
        <begin position="20"/>
        <end position="41"/>
    </location>
</feature>
<dbReference type="EMBL" id="PDUG01000012">
    <property type="protein sequence ID" value="PIC13623.1"/>
    <property type="molecule type" value="Genomic_DNA"/>
</dbReference>
<dbReference type="InterPro" id="IPR036640">
    <property type="entry name" value="ABC1_TM_sf"/>
</dbReference>
<dbReference type="SUPFAM" id="SSF90123">
    <property type="entry name" value="ABC transporter transmembrane region"/>
    <property type="match status" value="1"/>
</dbReference>
<dbReference type="Gene3D" id="1.20.1560.10">
    <property type="entry name" value="ABC transporter type 1, transmembrane domain"/>
    <property type="match status" value="1"/>
</dbReference>
<dbReference type="AlphaFoldDB" id="A0A2G5SFD2"/>
<protein>
    <submittedName>
        <fullName evidence="5">Uncharacterized protein</fullName>
    </submittedName>
</protein>
<comment type="caution">
    <text evidence="5">The sequence shown here is derived from an EMBL/GenBank/DDBJ whole genome shotgun (WGS) entry which is preliminary data.</text>
</comment>
<gene>
    <name evidence="5" type="ORF">B9Z55_027718</name>
</gene>
<keyword evidence="6" id="KW-1185">Reference proteome</keyword>
<name>A0A2G5SFD2_9PELO</name>
<accession>A0A2G5SFD2</accession>
<evidence type="ECO:0000256" key="1">
    <source>
        <dbReference type="ARBA" id="ARBA00022692"/>
    </source>
</evidence>